<evidence type="ECO:0000256" key="3">
    <source>
        <dbReference type="ARBA" id="ARBA00022840"/>
    </source>
</evidence>
<dbReference type="InterPro" id="IPR004753">
    <property type="entry name" value="MreB"/>
</dbReference>
<evidence type="ECO:0000313" key="8">
    <source>
        <dbReference type="EMBL" id="RDH83037.1"/>
    </source>
</evidence>
<sequence>MFLKRFRGMFSNDLSIDLGTANTLIYARGNGIVLDEPSVVAIRQDRNGNGAKAIEAYGHEAKRMLGRTPQNITAIRPMRDGVIADFHITEKMLQHFIRKVHESALLRPSPRVLICVPCGATQVERRAIKESAAGAGARKVYLIEEPMAAAIGAGMPVDEPRGSMVLDIGGGTSEVAVISLNGIVYSASVRIGGDTFDEGIISYVRRNYGTLIGEATAERIKHQIGSAYPGKDLLEIEVKGRNLSEGIPRSFTLNSNEILEALQEPLHGIVSAVKTALEQTPPELGADVAERGIVLTGGGSLLRDLDRLLMEETGLPVIMAEEPLTCVARGGGRVLELIDEHGGDFFAIE</sequence>
<feature type="binding site" evidence="7">
    <location>
        <begin position="298"/>
        <end position="301"/>
    </location>
    <ligand>
        <name>ATP</name>
        <dbReference type="ChEBI" id="CHEBI:30616"/>
    </ligand>
</feature>
<evidence type="ECO:0000256" key="1">
    <source>
        <dbReference type="ARBA" id="ARBA00022490"/>
    </source>
</evidence>
<proteinExistence type="inferred from homology"/>
<dbReference type="AlphaFoldDB" id="A0A370DFE5"/>
<comment type="subunit">
    <text evidence="7">Forms polymers.</text>
</comment>
<dbReference type="GO" id="GO:0000902">
    <property type="term" value="P:cell morphogenesis"/>
    <property type="evidence" value="ECO:0007669"/>
    <property type="project" value="InterPro"/>
</dbReference>
<keyword evidence="4 7" id="KW-0133">Cell shape</keyword>
<evidence type="ECO:0000313" key="9">
    <source>
        <dbReference type="Proteomes" id="UP000254266"/>
    </source>
</evidence>
<organism evidence="8 9">
    <name type="scientific">endosymbiont of Galathealinum brachiosum</name>
    <dbReference type="NCBI Taxonomy" id="2200906"/>
    <lineage>
        <taxon>Bacteria</taxon>
        <taxon>Pseudomonadati</taxon>
        <taxon>Pseudomonadota</taxon>
        <taxon>Gammaproteobacteria</taxon>
        <taxon>sulfur-oxidizing symbionts</taxon>
    </lineage>
</organism>
<dbReference type="NCBIfam" id="NF010539">
    <property type="entry name" value="PRK13927.1"/>
    <property type="match status" value="1"/>
</dbReference>
<dbReference type="InterPro" id="IPR056546">
    <property type="entry name" value="MreB_MamK-like"/>
</dbReference>
<comment type="caution">
    <text evidence="8">The sequence shown here is derived from an EMBL/GenBank/DDBJ whole genome shotgun (WGS) entry which is preliminary data.</text>
</comment>
<dbReference type="InterPro" id="IPR043129">
    <property type="entry name" value="ATPase_NBD"/>
</dbReference>
<dbReference type="PANTHER" id="PTHR42749">
    <property type="entry name" value="CELL SHAPE-DETERMINING PROTEIN MREB"/>
    <property type="match status" value="1"/>
</dbReference>
<evidence type="ECO:0000256" key="6">
    <source>
        <dbReference type="ARBA" id="ARBA00067319"/>
    </source>
</evidence>
<dbReference type="Gene3D" id="3.30.420.40">
    <property type="match status" value="3"/>
</dbReference>
<name>A0A370DFE5_9GAMM</name>
<evidence type="ECO:0000256" key="4">
    <source>
        <dbReference type="ARBA" id="ARBA00022960"/>
    </source>
</evidence>
<dbReference type="EMBL" id="QFXC01000011">
    <property type="protein sequence ID" value="RDH83037.1"/>
    <property type="molecule type" value="Genomic_DNA"/>
</dbReference>
<gene>
    <name evidence="7" type="primary">mreB</name>
    <name evidence="8" type="ORF">DIZ80_12310</name>
</gene>
<evidence type="ECO:0000256" key="2">
    <source>
        <dbReference type="ARBA" id="ARBA00022741"/>
    </source>
</evidence>
<comment type="subcellular location">
    <subcellularLocation>
        <location evidence="7">Cytoplasm</location>
    </subcellularLocation>
    <text evidence="7">Membrane-associated.</text>
</comment>
<feature type="binding site" evidence="7">
    <location>
        <begin position="20"/>
        <end position="22"/>
    </location>
    <ligand>
        <name>ATP</name>
        <dbReference type="ChEBI" id="CHEBI:30616"/>
    </ligand>
</feature>
<dbReference type="NCBIfam" id="TIGR00904">
    <property type="entry name" value="mreB"/>
    <property type="match status" value="1"/>
</dbReference>
<dbReference type="GO" id="GO:0005524">
    <property type="term" value="F:ATP binding"/>
    <property type="evidence" value="ECO:0007669"/>
    <property type="project" value="UniProtKB-KW"/>
</dbReference>
<dbReference type="Pfam" id="PF06723">
    <property type="entry name" value="MreB_Mbl"/>
    <property type="match status" value="1"/>
</dbReference>
<dbReference type="FunFam" id="3.30.420.40:FF:000014">
    <property type="entry name" value="Rod shape-determining protein MreB"/>
    <property type="match status" value="1"/>
</dbReference>
<keyword evidence="9" id="KW-1185">Reference proteome</keyword>
<reference evidence="8 9" key="1">
    <citation type="journal article" date="2018" name="ISME J.">
        <title>Endosymbiont genomes yield clues of tubeworm success.</title>
        <authorList>
            <person name="Li Y."/>
            <person name="Liles M.R."/>
            <person name="Halanych K.M."/>
        </authorList>
    </citation>
    <scope>NUCLEOTIDE SEQUENCE [LARGE SCALE GENOMIC DNA]</scope>
    <source>
        <strain evidence="8">A1464</strain>
    </source>
</reference>
<evidence type="ECO:0000256" key="7">
    <source>
        <dbReference type="HAMAP-Rule" id="MF_02207"/>
    </source>
</evidence>
<dbReference type="PRINTS" id="PR01652">
    <property type="entry name" value="SHAPEPROTEIN"/>
</dbReference>
<keyword evidence="2 7" id="KW-0547">Nucleotide-binding</keyword>
<dbReference type="Proteomes" id="UP000254266">
    <property type="component" value="Unassembled WGS sequence"/>
</dbReference>
<dbReference type="PANTHER" id="PTHR42749:SF1">
    <property type="entry name" value="CELL SHAPE-DETERMINING PROTEIN MREB"/>
    <property type="match status" value="1"/>
</dbReference>
<dbReference type="FunFam" id="3.30.420.40:FF:000016">
    <property type="entry name" value="Rod shape-determining protein mreB"/>
    <property type="match status" value="1"/>
</dbReference>
<dbReference type="GO" id="GO:0005737">
    <property type="term" value="C:cytoplasm"/>
    <property type="evidence" value="ECO:0007669"/>
    <property type="project" value="UniProtKB-SubCell"/>
</dbReference>
<feature type="binding site" evidence="7">
    <location>
        <begin position="170"/>
        <end position="172"/>
    </location>
    <ligand>
        <name>ATP</name>
        <dbReference type="ChEBI" id="CHEBI:30616"/>
    </ligand>
</feature>
<protein>
    <recommendedName>
        <fullName evidence="6 7">Cell shape-determining protein MreB</fullName>
    </recommendedName>
</protein>
<accession>A0A370DFE5</accession>
<dbReference type="GO" id="GO:0008360">
    <property type="term" value="P:regulation of cell shape"/>
    <property type="evidence" value="ECO:0007669"/>
    <property type="project" value="UniProtKB-UniRule"/>
</dbReference>
<comment type="similarity">
    <text evidence="5 7">Belongs to the FtsA/MreB family.</text>
</comment>
<keyword evidence="3 7" id="KW-0067">ATP-binding</keyword>
<dbReference type="CDD" id="cd10225">
    <property type="entry name" value="ASKHA_NBD_MreB-like"/>
    <property type="match status" value="1"/>
</dbReference>
<dbReference type="HAMAP" id="MF_02207">
    <property type="entry name" value="MreB"/>
    <property type="match status" value="1"/>
</dbReference>
<feature type="binding site" evidence="7">
    <location>
        <begin position="218"/>
        <end position="221"/>
    </location>
    <ligand>
        <name>ATP</name>
        <dbReference type="ChEBI" id="CHEBI:30616"/>
    </ligand>
</feature>
<evidence type="ECO:0000256" key="5">
    <source>
        <dbReference type="ARBA" id="ARBA00023458"/>
    </source>
</evidence>
<keyword evidence="1 7" id="KW-0963">Cytoplasm</keyword>
<comment type="function">
    <text evidence="7">Forms membrane-associated dynamic filaments that are essential for cell shape determination. Acts by regulating cell wall synthesis and cell elongation, and thus cell shape. A feedback loop between cell geometry and MreB localization may maintain elongated cell shape by targeting cell wall growth to regions of negative cell wall curvature.</text>
</comment>
<dbReference type="SUPFAM" id="SSF53067">
    <property type="entry name" value="Actin-like ATPase domain"/>
    <property type="match status" value="2"/>
</dbReference>